<dbReference type="RefSeq" id="WP_013796726.1">
    <property type="nucleotide sequence ID" value="NC_015559.1"/>
</dbReference>
<dbReference type="Proteomes" id="UP000009230">
    <property type="component" value="Chromosome"/>
</dbReference>
<organism evidence="2 3">
    <name type="scientific">Marinomonas posidonica (strain CECT 7376 / NCIMB 14433 / IVIA-Po-181)</name>
    <dbReference type="NCBI Taxonomy" id="491952"/>
    <lineage>
        <taxon>Bacteria</taxon>
        <taxon>Pseudomonadati</taxon>
        <taxon>Pseudomonadota</taxon>
        <taxon>Gammaproteobacteria</taxon>
        <taxon>Oceanospirillales</taxon>
        <taxon>Oceanospirillaceae</taxon>
        <taxon>Marinomonas</taxon>
    </lineage>
</organism>
<dbReference type="Gene3D" id="3.20.80.10">
    <property type="entry name" value="Regulatory factor, effector binding domain"/>
    <property type="match status" value="1"/>
</dbReference>
<accession>F6CUD2</accession>
<evidence type="ECO:0000313" key="2">
    <source>
        <dbReference type="EMBL" id="AEF55251.1"/>
    </source>
</evidence>
<evidence type="ECO:0000259" key="1">
    <source>
        <dbReference type="SMART" id="SM00871"/>
    </source>
</evidence>
<dbReference type="PANTHER" id="PTHR36444">
    <property type="entry name" value="TRANSCRIPTIONAL REGULATOR PROTEIN YOBU-RELATED"/>
    <property type="match status" value="1"/>
</dbReference>
<dbReference type="SUPFAM" id="SSF55136">
    <property type="entry name" value="Probable bacterial effector-binding domain"/>
    <property type="match status" value="1"/>
</dbReference>
<dbReference type="PANTHER" id="PTHR36444:SF2">
    <property type="entry name" value="TRANSCRIPTIONAL REGULATOR PROTEIN YOBU-RELATED"/>
    <property type="match status" value="1"/>
</dbReference>
<keyword evidence="3" id="KW-1185">Reference proteome</keyword>
<proteinExistence type="predicted"/>
<dbReference type="InterPro" id="IPR011256">
    <property type="entry name" value="Reg_factor_effector_dom_sf"/>
</dbReference>
<dbReference type="OrthoDB" id="3173400at2"/>
<dbReference type="InterPro" id="IPR053182">
    <property type="entry name" value="YobU-like_regulator"/>
</dbReference>
<evidence type="ECO:0000313" key="3">
    <source>
        <dbReference type="Proteomes" id="UP000009230"/>
    </source>
</evidence>
<dbReference type="AlphaFoldDB" id="F6CUD2"/>
<dbReference type="SMART" id="SM00871">
    <property type="entry name" value="AraC_E_bind"/>
    <property type="match status" value="1"/>
</dbReference>
<dbReference type="eggNOG" id="COG3708">
    <property type="taxonomic scope" value="Bacteria"/>
</dbReference>
<dbReference type="InterPro" id="IPR010499">
    <property type="entry name" value="AraC_E-bd"/>
</dbReference>
<dbReference type="InterPro" id="IPR029441">
    <property type="entry name" value="Cass2"/>
</dbReference>
<protein>
    <submittedName>
        <fullName evidence="2">Transcription activator effector binding protein</fullName>
    </submittedName>
</protein>
<dbReference type="Pfam" id="PF14526">
    <property type="entry name" value="Cass2"/>
    <property type="match status" value="1"/>
</dbReference>
<dbReference type="EMBL" id="CP002771">
    <property type="protein sequence ID" value="AEF55251.1"/>
    <property type="molecule type" value="Genomic_DNA"/>
</dbReference>
<reference evidence="2 3" key="1">
    <citation type="journal article" date="2012" name="Stand. Genomic Sci.">
        <title>Complete genome sequence of Marinomonas posidonica type strain (IVIA-Po-181(T)).</title>
        <authorList>
            <person name="Lucas-Elio P."/>
            <person name="Goodwin L."/>
            <person name="Woyke T."/>
            <person name="Pitluck S."/>
            <person name="Nolan M."/>
            <person name="Kyrpides N.C."/>
            <person name="Detter J.C."/>
            <person name="Copeland A."/>
            <person name="Lu M."/>
            <person name="Bruce D."/>
            <person name="Detter C."/>
            <person name="Tapia R."/>
            <person name="Han S."/>
            <person name="Land M.L."/>
            <person name="Ivanova N."/>
            <person name="Mikhailova N."/>
            <person name="Johnston A.W."/>
            <person name="Sanchez-Amat A."/>
        </authorList>
    </citation>
    <scope>NUCLEOTIDE SEQUENCE [LARGE SCALE GENOMIC DNA]</scope>
    <source>
        <strain evidence="3">CECT 7376 / NCIMB 14433 / IVIA-Po-181</strain>
    </source>
</reference>
<feature type="domain" description="AraC effector-binding" evidence="1">
    <location>
        <begin position="1"/>
        <end position="149"/>
    </location>
</feature>
<name>F6CUD2_MARPP</name>
<dbReference type="STRING" id="491952.Mar181_2213"/>
<dbReference type="HOGENOM" id="CLU_106591_0_1_6"/>
<gene>
    <name evidence="2" type="ordered locus">Mar181_2213</name>
</gene>
<dbReference type="KEGG" id="mpc:Mar181_2213"/>
<sequence>MDVSVIEEMAVRGIGVRTRNVDEMQPETAKIGDLWGRFYSQLMPKLSSNAQVFGLYTHYESDHNGWFDVVACTDSLAQGDVAEVKDYSIVAGSYLVFRGSGEMPKAVIDLWGEVWRYFSSDHCAYKRAFTTDFECYKSDREIEIYIAIE</sequence>